<feature type="region of interest" description="Disordered" evidence="4">
    <location>
        <begin position="1040"/>
        <end position="1066"/>
    </location>
</feature>
<feature type="domain" description="BEACH" evidence="5">
    <location>
        <begin position="1257"/>
        <end position="1547"/>
    </location>
</feature>
<evidence type="ECO:0000256" key="1">
    <source>
        <dbReference type="ARBA" id="ARBA00022574"/>
    </source>
</evidence>
<evidence type="ECO:0000256" key="3">
    <source>
        <dbReference type="PROSITE-ProRule" id="PRU00221"/>
    </source>
</evidence>
<keyword evidence="2" id="KW-0677">Repeat</keyword>
<reference evidence="7" key="2">
    <citation type="submission" date="2015-03" db="UniProtKB">
        <authorList>
            <consortium name="EnsemblPlants"/>
        </authorList>
    </citation>
    <scope>IDENTIFICATION</scope>
</reference>
<sequence>MNEAMTHCTIGTKLMPVGEQPISIGYERTFAFTGQMGPIYVFSDALSSEQIKGIYNLGPSYMYSFHGDDSLYRGILDARDGISSKIIFGFNAQASDSRSLFSVSSALDSADRSTFEATIMGGTKLCSRHLPQDIIYCVGGVSVFFPLFSCNAVTDGEQSCHTSVINGKLRAEVIELVASVLDANVSNQQQMYLLSGLSIMGFLLQSATPKLLNIETLSALKYMFDVLRNCGMSKVLLKDAILQIYLNPQIWVHSSYEVQRDLYMFLLKYFETDGRFLPLLCGLPRIIDIVCQYYSEYVDCRCAVGSKSLLRTGNKQVVGDRPKIEEICKLRLLLLSLAEMSLKLQVSLADIRALASLFERNQDVACVEDILKMIIRALSEGPVLSSFLEHVNCLGGCCIFINLLKRESEPVRLLGLQLVGKLMAAFFNVLLGGTSPIKEYSQSEQSKNKSCSTSHLVPFFLPQILVCIFRYLQSCQDSSARIRILSELIGLLDSNPTNIEALMEHSWNYWLETSTKLDVLKEYSELDNVEIDEVILVRKLYALVLAYYLSAVKGGWHQLEDTVNYFLLKFGQGQLSSSYLLRDILDDIVGSLLQTSSEENIILSQPCCDNVLYLLKLIQELLFNQIGIKLLFPSNPSEESLSSIKWKDDIKSTLNEILIDESHSQYKSFPWKSCQFADEDEKSEDWWNFFDKVWDLICNLNGKGPNKLLPKGPNIEVPSLGQRARGLVESLNVPATEMAAAVVSGGIGTALGAKINRFSEKATLLREEIFPRVFFHLVILYLCKAGLENASKSLLITRSQYGQLDDGARYHVLSHLILETIICGKSMLVPNILGRDDSMEIGDSNKDTGFILNFVQKDRVLAAATVEVKHMKAVQADRLSQLDELRSKLNEHFTEETQLEKMIEDNIHISITSALSADDKRKIAFRLAFDEDQQIVADKWIHISRALIDERGPWSANPFPNDVVTHWKLDKTEDKWRRRLKLKRNYKFDERLCQPSYSRNESTEACVDQSSLSTKVPLKLKRFLLKGVRAIFEDNAYEPIEDTNDTGESSQSSLLENQNPNNVSDLSDYRTAVQNKKESASNNGDNDYTKVLCSVHCVLITPKRKLAGQLDITRTVLHFSFEFLVEGTGGSSVFSKFKEIEDSDCKSDLGSVERLDGGRDYVIKTPNGVLMQKQSNKIKHHRRWNITKIKAVHWTRYLLQYTATEIFFDDSNAPIFLNFSSQKDAKNAGSLLVSLRNEALFPKGSTKGKSRVISFVDRRVALEMAENARDRWIKREISNFEYLMILNTLAGRSYNDLTQYPVFPWVLTDYTSEKLDFNKSSTFRDLSKPIGALDEKRFEVFEDRYVNFDDPDIPSFYYGSHYSTMGIVLHYLLRLEPFTTLHRSLQGGKFDHADRLFQSIDSAYKNSLSNTSDVKELIPEFFYMPEFLENSNSYHLGVRQDGEPLGDVVLPPWAKGSPEEFIHINREALESEYVSSNLHHWIDLIFGYKQRGQPAVEAANIFYYVTYEGAVDLENMDDLLQKSAIEDQIANFGQTPIQIFRVKHPRRGPPVPIAHPLYFAPQSIALTSSVSSTISHMSALLFIGLLDNTVILMNEGLILSIKLWLTTQLQSGGNFTFSGPQDHFFGIGSDVISPRKIGTFLAENVNFGRQCLATMQINSDKYLILCGNWENSFQIISLSDGRIVQSIRQHKDVVACVAVSSRGNVVATGSYDTTVMIWHAFRGRPSDHVVMERPVHIFCGHDDIITCLFVSTELDIVISGSKDGTCIFHTLREGRYVRSIRHPSGIGLSKLVASQHGRVVFYSESDLSLHMYSINGKHIASSASGGRINCMELSCCGQFLVCAGEHGQIVLHSMHCLDIIRRYDGAGKTITSLSVTPEECFLAGTKDGSLLVFSMESPLLRRKSMPRTRIKPPTASMSKVLLKDAILQIYLNPQIWVHSSYEVQRDLYMFLLKYFETDGRFLPLLCGLPRIIDIVCQYYSEYVDCRCAVGSKSLLRTGNKQVVGDRPKIEEICKLRLLLLSLAEMSLKLQVSLADIRALASLFERNQDVACVEDILKMIIRALSEGPVLSSFLEHVNCLGGCCIFINLLKRESEPVRLLGLQLVGKLMAAFFNVLLGGTSPIKEYSQSEQSKNKSCSTSHLVPFFLPQILEHSWNYWLETSTKLDVLKEYSELDNVEIDEVILVRKLYALVLAYYLSAVKGGWHQLEDTGQLSSSYLLRDILDDIVGSLLQTSSEENIILSQPCCDNVLYLLKLIQELLFNQIGIKLLFPSNPSEESLSSIKWKDDIKSTLNEILIDESHSQYKSFPWKSCQFADEDEKSEDWWNFFDKVWDLICNLNGKGPNKLLPKGPNIEVPSLGQRARGLVESLNVPATEMAAAVVSGGIGTALGAKINRFSEKATLLREEIFPRVFFHLVILYLCKAGLENASKSLLITRSQYGQLDDGARYHVLSHLILETIICGKSMLVPNILGRDDSMEIGDSNKDTGFILNFVQKDRVLAAATVEVKHMKAVQADRLSQLDELRSKLNEHFTEETQLEKMIEDNIHISITSALSADDKRKIAFRLAFDEDQQIVADKWIHISRALIDERGPWSANPFPNDVVTHWKLDKTEDKWRRRLKLKRNYKFDERLCQPSYSRNESTEACVDQSSLSTKVPLKLKRFLLKGVRAIFEDNAYEPIEDTNDTGTGGSSVFSKFKEIEDSDCKSDLGSVERLDGGRDYVIKTPNGVLMQKQSNKIKHHRRWNITKIKAVHWTRYLLQYTATEIFFDDSNAPIFLNFSSQKDAKNAGSLLVSLRNEALFPKGSTKGKSRVISFVDRRVALEMAENARDRWIKREISNFEYLMILNTLAGRSYNDLTQYPVFPWVLTDYTSEKLDFNKSSTFRDLSKPIGALDEKRFEGGKFDHADRLFQSIDSAYKNSLSNTSDVKELIPEFFYMPEFLENSNSYHLGVRQDGEPLGDVVLPPWAKGSPEEFIHINREALESEYVSSNLHHWIDLIFGYKQRGQPAVEAANIFYYVTYEGAVDLENMDDLLQKSAIEDQIANFGQTPIQIFRVKHPRRGPPVPIAHPLYFAPQSIALTSIILMNEGLILSIKLWLTTQLQSGGNFTFSGPQDHFFGIGSDVISPRKIGTFLAENVNFGRQCLATMQINSDKYLILCGNWENSFQIISLSDGRIVQSIRQHKDVVACVAVSSRGNVVATGSYDTTVMIWHAFRGRPSDHVVMERPVHIFCGHDDIITCLFVSTELDIVISGSKDGTCIFHTLREGRYVRSIRHPSGIGLSKLVASQHGRVVFYSESDLSLHMYSINGKHIASSASGGRINCMELSCCGQFLVCAGEHGQIVLHSMHCLDIIRRYDGAGKTITSLSVTPEECFLAGTKDGSLLVFSMESPLLRRKSMPRTRIKPPTAS</sequence>
<dbReference type="CDD" id="cd06071">
    <property type="entry name" value="Beach"/>
    <property type="match status" value="2"/>
</dbReference>
<evidence type="ECO:0000313" key="8">
    <source>
        <dbReference type="Proteomes" id="UP000026960"/>
    </source>
</evidence>
<dbReference type="InterPro" id="IPR001680">
    <property type="entry name" value="WD40_rpt"/>
</dbReference>
<dbReference type="FunFam" id="1.10.1540.10:FF:000001">
    <property type="entry name" value="neurobeachin isoform X1"/>
    <property type="match status" value="1"/>
</dbReference>
<keyword evidence="8" id="KW-1185">Reference proteome</keyword>
<keyword evidence="1 3" id="KW-0853">WD repeat</keyword>
<dbReference type="SMART" id="SM01026">
    <property type="entry name" value="Beach"/>
    <property type="match status" value="2"/>
</dbReference>
<dbReference type="PANTHER" id="PTHR13743:SF129">
    <property type="entry name" value="BEACH DOMAIN-CONTAINING PROTEIN"/>
    <property type="match status" value="1"/>
</dbReference>
<dbReference type="InterPro" id="IPR036322">
    <property type="entry name" value="WD40_repeat_dom_sf"/>
</dbReference>
<feature type="domain" description="BEACH" evidence="5">
    <location>
        <begin position="2814"/>
        <end position="3057"/>
    </location>
</feature>
<dbReference type="InterPro" id="IPR000409">
    <property type="entry name" value="BEACH_dom"/>
</dbReference>
<dbReference type="PROSITE" id="PS50082">
    <property type="entry name" value="WD_REPEATS_2"/>
    <property type="match status" value="2"/>
</dbReference>
<dbReference type="InterPro" id="IPR023362">
    <property type="entry name" value="PH-BEACH_dom"/>
</dbReference>
<dbReference type="eggNOG" id="KOG1787">
    <property type="taxonomic scope" value="Eukaryota"/>
</dbReference>
<dbReference type="PROSITE" id="PS50294">
    <property type="entry name" value="WD_REPEATS_REGION"/>
    <property type="match status" value="2"/>
</dbReference>
<evidence type="ECO:0000256" key="4">
    <source>
        <dbReference type="SAM" id="MobiDB-lite"/>
    </source>
</evidence>
<feature type="domain" description="BEACH-type PH" evidence="6">
    <location>
        <begin position="1086"/>
        <end position="1233"/>
    </location>
</feature>
<evidence type="ECO:0000313" key="7">
    <source>
        <dbReference type="EnsemblPlants" id="OBART06G24720.1"/>
    </source>
</evidence>
<dbReference type="InterPro" id="IPR036372">
    <property type="entry name" value="BEACH_dom_sf"/>
</dbReference>
<dbReference type="Pfam" id="PF02138">
    <property type="entry name" value="Beach"/>
    <property type="match status" value="2"/>
</dbReference>
<dbReference type="InterPro" id="IPR046851">
    <property type="entry name" value="NBCH_WD40"/>
</dbReference>
<accession>A0A0D3GJW8</accession>
<evidence type="ECO:0000256" key="2">
    <source>
        <dbReference type="ARBA" id="ARBA00022737"/>
    </source>
</evidence>
<organism evidence="7">
    <name type="scientific">Oryza barthii</name>
    <dbReference type="NCBI Taxonomy" id="65489"/>
    <lineage>
        <taxon>Eukaryota</taxon>
        <taxon>Viridiplantae</taxon>
        <taxon>Streptophyta</taxon>
        <taxon>Embryophyta</taxon>
        <taxon>Tracheophyta</taxon>
        <taxon>Spermatophyta</taxon>
        <taxon>Magnoliopsida</taxon>
        <taxon>Liliopsida</taxon>
        <taxon>Poales</taxon>
        <taxon>Poaceae</taxon>
        <taxon>BOP clade</taxon>
        <taxon>Oryzoideae</taxon>
        <taxon>Oryzeae</taxon>
        <taxon>Oryzinae</taxon>
        <taxon>Oryza</taxon>
    </lineage>
</organism>
<dbReference type="SUPFAM" id="SSF50978">
    <property type="entry name" value="WD40 repeat-like"/>
    <property type="match status" value="2"/>
</dbReference>
<feature type="repeat" description="WD" evidence="3">
    <location>
        <begin position="3176"/>
        <end position="3207"/>
    </location>
</feature>
<dbReference type="PANTHER" id="PTHR13743">
    <property type="entry name" value="BEIGE/BEACH-RELATED"/>
    <property type="match status" value="1"/>
</dbReference>
<dbReference type="EnsemblPlants" id="OBART06G24720.1">
    <property type="protein sequence ID" value="OBART06G24720.1"/>
    <property type="gene ID" value="OBART06G24720"/>
</dbReference>
<dbReference type="PaxDb" id="65489-OBART06G24720.1"/>
<dbReference type="Gene3D" id="1.10.1540.10">
    <property type="entry name" value="BEACH domain"/>
    <property type="match status" value="3"/>
</dbReference>
<dbReference type="HOGENOM" id="CLU_224979_0_0_1"/>
<dbReference type="Pfam" id="PF15787">
    <property type="entry name" value="DUF4704"/>
    <property type="match status" value="3"/>
</dbReference>
<dbReference type="Pfam" id="PF20426">
    <property type="entry name" value="NBCH_WD40"/>
    <property type="match status" value="2"/>
</dbReference>
<evidence type="ECO:0000259" key="5">
    <source>
        <dbReference type="PROSITE" id="PS50197"/>
    </source>
</evidence>
<dbReference type="SMART" id="SM00320">
    <property type="entry name" value="WD40"/>
    <property type="match status" value="8"/>
</dbReference>
<dbReference type="SUPFAM" id="SSF50729">
    <property type="entry name" value="PH domain-like"/>
    <property type="match status" value="2"/>
</dbReference>
<dbReference type="InterPro" id="IPR011993">
    <property type="entry name" value="PH-like_dom_sf"/>
</dbReference>
<dbReference type="Pfam" id="PF14844">
    <property type="entry name" value="PH_BEACH"/>
    <property type="match status" value="2"/>
</dbReference>
<dbReference type="Gene3D" id="2.130.10.10">
    <property type="entry name" value="YVTN repeat-like/Quinoprotein amine dehydrogenase"/>
    <property type="match status" value="2"/>
</dbReference>
<dbReference type="PROSITE" id="PS50197">
    <property type="entry name" value="BEACH"/>
    <property type="match status" value="2"/>
</dbReference>
<dbReference type="Pfam" id="PF16057">
    <property type="entry name" value="DUF4800"/>
    <property type="match status" value="2"/>
</dbReference>
<proteinExistence type="predicted"/>
<dbReference type="InterPro" id="IPR050865">
    <property type="entry name" value="BEACH_Domain"/>
</dbReference>
<dbReference type="Gene3D" id="2.30.29.30">
    <property type="entry name" value="Pleckstrin-homology domain (PH domain)/Phosphotyrosine-binding domain (PTB)"/>
    <property type="match status" value="2"/>
</dbReference>
<feature type="domain" description="BEACH-type PH" evidence="6">
    <location>
        <begin position="2642"/>
        <end position="2790"/>
    </location>
</feature>
<evidence type="ECO:0000259" key="6">
    <source>
        <dbReference type="PROSITE" id="PS51783"/>
    </source>
</evidence>
<evidence type="ECO:0008006" key="9">
    <source>
        <dbReference type="Google" id="ProtNLM"/>
    </source>
</evidence>
<reference evidence="7" key="1">
    <citation type="journal article" date="2009" name="Rice">
        <title>De Novo Next Generation Sequencing of Plant Genomes.</title>
        <authorList>
            <person name="Rounsley S."/>
            <person name="Marri P.R."/>
            <person name="Yu Y."/>
            <person name="He R."/>
            <person name="Sisneros N."/>
            <person name="Goicoechea J.L."/>
            <person name="Lee S.J."/>
            <person name="Angelova A."/>
            <person name="Kudrna D."/>
            <person name="Luo M."/>
            <person name="Affourtit J."/>
            <person name="Desany B."/>
            <person name="Knight J."/>
            <person name="Niazi F."/>
            <person name="Egholm M."/>
            <person name="Wing R.A."/>
        </authorList>
    </citation>
    <scope>NUCLEOTIDE SEQUENCE [LARGE SCALE GENOMIC DNA]</scope>
    <source>
        <strain evidence="7">cv. IRGC 105608</strain>
    </source>
</reference>
<dbReference type="Proteomes" id="UP000026960">
    <property type="component" value="Chromosome 6"/>
</dbReference>
<dbReference type="PROSITE" id="PS51783">
    <property type="entry name" value="PH_BEACH"/>
    <property type="match status" value="2"/>
</dbReference>
<dbReference type="SUPFAM" id="SSF81837">
    <property type="entry name" value="BEACH domain"/>
    <property type="match status" value="2"/>
</dbReference>
<dbReference type="CDD" id="cd01201">
    <property type="entry name" value="PH_BEACH"/>
    <property type="match status" value="1"/>
</dbReference>
<dbReference type="InterPro" id="IPR015943">
    <property type="entry name" value="WD40/YVTN_repeat-like_dom_sf"/>
</dbReference>
<dbReference type="Gramene" id="OBART06G24720.1">
    <property type="protein sequence ID" value="OBART06G24720.1"/>
    <property type="gene ID" value="OBART06G24720"/>
</dbReference>
<feature type="compositionally biased region" description="Polar residues" evidence="4">
    <location>
        <begin position="1046"/>
        <end position="1065"/>
    </location>
</feature>
<name>A0A0D3GJW8_9ORYZ</name>
<protein>
    <recommendedName>
        <fullName evidence="9">BEACH domain-containing protein</fullName>
    </recommendedName>
</protein>
<feature type="repeat" description="WD" evidence="3">
    <location>
        <begin position="1687"/>
        <end position="1718"/>
    </location>
</feature>
<dbReference type="STRING" id="65489.A0A0D3GJW8"/>
<dbReference type="InterPro" id="IPR031570">
    <property type="entry name" value="NBEA/BDCP_DUF4704"/>
</dbReference>